<evidence type="ECO:0000313" key="2">
    <source>
        <dbReference type="EMBL" id="QDV26961.1"/>
    </source>
</evidence>
<reference evidence="2 3" key="1">
    <citation type="submission" date="2019-02" db="EMBL/GenBank/DDBJ databases">
        <title>Deep-cultivation of Planctomycetes and their phenomic and genomic characterization uncovers novel biology.</title>
        <authorList>
            <person name="Wiegand S."/>
            <person name="Jogler M."/>
            <person name="Boedeker C."/>
            <person name="Pinto D."/>
            <person name="Vollmers J."/>
            <person name="Rivas-Marin E."/>
            <person name="Kohn T."/>
            <person name="Peeters S.H."/>
            <person name="Heuer A."/>
            <person name="Rast P."/>
            <person name="Oberbeckmann S."/>
            <person name="Bunk B."/>
            <person name="Jeske O."/>
            <person name="Meyerdierks A."/>
            <person name="Storesund J.E."/>
            <person name="Kallscheuer N."/>
            <person name="Luecker S."/>
            <person name="Lage O.M."/>
            <person name="Pohl T."/>
            <person name="Merkel B.J."/>
            <person name="Hornburger P."/>
            <person name="Mueller R.-W."/>
            <person name="Bruemmer F."/>
            <person name="Labrenz M."/>
            <person name="Spormann A.M."/>
            <person name="Op den Camp H."/>
            <person name="Overmann J."/>
            <person name="Amann R."/>
            <person name="Jetten M.S.M."/>
            <person name="Mascher T."/>
            <person name="Medema M.H."/>
            <person name="Devos D.P."/>
            <person name="Kaster A.-K."/>
            <person name="Ovreas L."/>
            <person name="Rohde M."/>
            <person name="Galperin M.Y."/>
            <person name="Jogler C."/>
        </authorList>
    </citation>
    <scope>NUCLEOTIDE SEQUENCE [LARGE SCALE GENOMIC DNA]</scope>
    <source>
        <strain evidence="2 3">Q31a</strain>
    </source>
</reference>
<evidence type="ECO:0000256" key="1">
    <source>
        <dbReference type="SAM" id="MobiDB-lite"/>
    </source>
</evidence>
<protein>
    <submittedName>
        <fullName evidence="2">Uncharacterized protein</fullName>
    </submittedName>
</protein>
<evidence type="ECO:0000313" key="3">
    <source>
        <dbReference type="Proteomes" id="UP000318017"/>
    </source>
</evidence>
<feature type="region of interest" description="Disordered" evidence="1">
    <location>
        <begin position="47"/>
        <end position="66"/>
    </location>
</feature>
<dbReference type="EMBL" id="CP036298">
    <property type="protein sequence ID" value="QDV26961.1"/>
    <property type="molecule type" value="Genomic_DNA"/>
</dbReference>
<keyword evidence="3" id="KW-1185">Reference proteome</keyword>
<dbReference type="Proteomes" id="UP000318017">
    <property type="component" value="Chromosome"/>
</dbReference>
<accession>A0A518GED2</accession>
<organism evidence="2 3">
    <name type="scientific">Aureliella helgolandensis</name>
    <dbReference type="NCBI Taxonomy" id="2527968"/>
    <lineage>
        <taxon>Bacteria</taxon>
        <taxon>Pseudomonadati</taxon>
        <taxon>Planctomycetota</taxon>
        <taxon>Planctomycetia</taxon>
        <taxon>Pirellulales</taxon>
        <taxon>Pirellulaceae</taxon>
        <taxon>Aureliella</taxon>
    </lineage>
</organism>
<gene>
    <name evidence="2" type="ORF">Q31a_53410</name>
</gene>
<dbReference type="OrthoDB" id="272455at2"/>
<sequence length="187" mass="20294">MQRNWKVGLGAGGWLVAAFFFAAYVYGLKPGDMVRSATAQSTIDNTATTNDNRLANSDNTLPTSDSKLPNSDNALILTHLCGVKPIGYESGLSTKTYSLAPLISSYSPLDVQLQSAERLIRGAIAPDSWRERGGTGVFSIDYPNQSIVVSQEERVHKKIEKLLASLEEFLNQGGRGVLVKLASAKYR</sequence>
<dbReference type="RefSeq" id="WP_145083630.1">
    <property type="nucleotide sequence ID" value="NZ_CP036298.1"/>
</dbReference>
<dbReference type="KEGG" id="ahel:Q31a_53410"/>
<dbReference type="AlphaFoldDB" id="A0A518GED2"/>
<proteinExistence type="predicted"/>
<name>A0A518GED2_9BACT</name>